<dbReference type="GO" id="GO:0005737">
    <property type="term" value="C:cytoplasm"/>
    <property type="evidence" value="ECO:0007669"/>
    <property type="project" value="TreeGrafter"/>
</dbReference>
<reference evidence="8 9" key="1">
    <citation type="submission" date="2025-04" db="UniProtKB">
        <authorList>
            <consortium name="RefSeq"/>
        </authorList>
    </citation>
    <scope>IDENTIFICATION</scope>
</reference>
<evidence type="ECO:0000256" key="4">
    <source>
        <dbReference type="ARBA" id="ARBA00023098"/>
    </source>
</evidence>
<organism evidence="7 9">
    <name type="scientific">Parambassis ranga</name>
    <name type="common">Indian glassy fish</name>
    <dbReference type="NCBI Taxonomy" id="210632"/>
    <lineage>
        <taxon>Eukaryota</taxon>
        <taxon>Metazoa</taxon>
        <taxon>Chordata</taxon>
        <taxon>Craniata</taxon>
        <taxon>Vertebrata</taxon>
        <taxon>Euteleostomi</taxon>
        <taxon>Actinopterygii</taxon>
        <taxon>Neopterygii</taxon>
        <taxon>Teleostei</taxon>
        <taxon>Neoteleostei</taxon>
        <taxon>Acanthomorphata</taxon>
        <taxon>Ovalentaria</taxon>
        <taxon>Ambassidae</taxon>
        <taxon>Parambassis</taxon>
    </lineage>
</organism>
<evidence type="ECO:0000259" key="6">
    <source>
        <dbReference type="PROSITE" id="PS51934"/>
    </source>
</evidence>
<comment type="similarity">
    <text evidence="1">Belongs to the H-rev107 family.</text>
</comment>
<gene>
    <name evidence="8 9" type="primary">LOC114442886</name>
</gene>
<dbReference type="GO" id="GO:0004623">
    <property type="term" value="F:phospholipase A2 activity"/>
    <property type="evidence" value="ECO:0007669"/>
    <property type="project" value="TreeGrafter"/>
</dbReference>
<sequence>MASSKGNKKPKPGDLIEIYDNQLFQHWAVYVGDDVVVHLVPNNVVEGVAEVKKEELGKVVKNRKWIVNNKLDSKYQHRPARAIVRDACAMVGQKMRYCLLNSNCEHFVNNLRYGKSESRQVQKGVIAGVIAFFGIVFAVALGVSIKKKLYQ</sequence>
<accession>A0A6P7J8D5</accession>
<dbReference type="GO" id="GO:0070292">
    <property type="term" value="P:N-acylphosphatidylethanolamine metabolic process"/>
    <property type="evidence" value="ECO:0007669"/>
    <property type="project" value="TreeGrafter"/>
</dbReference>
<dbReference type="GeneID" id="114442886"/>
<dbReference type="RefSeq" id="XP_028272530.1">
    <property type="nucleotide sequence ID" value="XM_028416729.1"/>
</dbReference>
<dbReference type="RefSeq" id="XP_028272531.1">
    <property type="nucleotide sequence ID" value="XM_028416730.1"/>
</dbReference>
<dbReference type="Proteomes" id="UP000515145">
    <property type="component" value="Chromosome 10"/>
</dbReference>
<dbReference type="OrthoDB" id="421951at2759"/>
<feature type="domain" description="LRAT" evidence="6">
    <location>
        <begin position="16"/>
        <end position="120"/>
    </location>
</feature>
<dbReference type="GO" id="GO:0008970">
    <property type="term" value="F:phospholipase A1 activity"/>
    <property type="evidence" value="ECO:0007669"/>
    <property type="project" value="TreeGrafter"/>
</dbReference>
<keyword evidence="7" id="KW-1185">Reference proteome</keyword>
<evidence type="ECO:0000256" key="1">
    <source>
        <dbReference type="ARBA" id="ARBA00007824"/>
    </source>
</evidence>
<evidence type="ECO:0000256" key="5">
    <source>
        <dbReference type="SAM" id="Phobius"/>
    </source>
</evidence>
<keyword evidence="3" id="KW-0378">Hydrolase</keyword>
<feature type="transmembrane region" description="Helical" evidence="5">
    <location>
        <begin position="125"/>
        <end position="145"/>
    </location>
</feature>
<dbReference type="InterPro" id="IPR007053">
    <property type="entry name" value="LRAT_dom"/>
</dbReference>
<dbReference type="GO" id="GO:0016410">
    <property type="term" value="F:N-acyltransferase activity"/>
    <property type="evidence" value="ECO:0007669"/>
    <property type="project" value="TreeGrafter"/>
</dbReference>
<keyword evidence="5" id="KW-1133">Transmembrane helix</keyword>
<keyword evidence="5" id="KW-0472">Membrane</keyword>
<protein>
    <submittedName>
        <fullName evidence="8 9">Retinoic acid receptor responder protein 3-like</fullName>
    </submittedName>
</protein>
<evidence type="ECO:0000313" key="9">
    <source>
        <dbReference type="RefSeq" id="XP_028272531.1"/>
    </source>
</evidence>
<dbReference type="InterPro" id="IPR051496">
    <property type="entry name" value="H-rev107_PLA/AT"/>
</dbReference>
<dbReference type="PANTHER" id="PTHR13943:SF31">
    <property type="entry name" value="PHOSPHOLIPASE A AND ACYLTRANSFERASE 3"/>
    <property type="match status" value="1"/>
</dbReference>
<keyword evidence="5" id="KW-0812">Transmembrane</keyword>
<dbReference type="Pfam" id="PF04970">
    <property type="entry name" value="LRAT"/>
    <property type="match status" value="1"/>
</dbReference>
<evidence type="ECO:0000256" key="2">
    <source>
        <dbReference type="ARBA" id="ARBA00022679"/>
    </source>
</evidence>
<evidence type="ECO:0000256" key="3">
    <source>
        <dbReference type="ARBA" id="ARBA00022801"/>
    </source>
</evidence>
<proteinExistence type="inferred from homology"/>
<keyword evidence="2" id="KW-0808">Transferase</keyword>
<keyword evidence="4" id="KW-0443">Lipid metabolism</keyword>
<name>A0A6P7J8D5_9TELE</name>
<dbReference type="PANTHER" id="PTHR13943">
    <property type="entry name" value="HRAS-LIKE SUPPRESSOR - RELATED"/>
    <property type="match status" value="1"/>
</dbReference>
<evidence type="ECO:0000313" key="8">
    <source>
        <dbReference type="RefSeq" id="XP_028272530.1"/>
    </source>
</evidence>
<evidence type="ECO:0000313" key="7">
    <source>
        <dbReference type="Proteomes" id="UP000515145"/>
    </source>
</evidence>
<dbReference type="Gene3D" id="3.90.1720.10">
    <property type="entry name" value="endopeptidase domain like (from Nostoc punctiforme)"/>
    <property type="match status" value="1"/>
</dbReference>
<dbReference type="PROSITE" id="PS51934">
    <property type="entry name" value="LRAT"/>
    <property type="match status" value="1"/>
</dbReference>
<dbReference type="AlphaFoldDB" id="A0A6P7J8D5"/>